<reference evidence="3 4" key="1">
    <citation type="submission" date="2023-11" db="EMBL/GenBank/DDBJ databases">
        <title>A Novel Polar Bacteriovorax (B. antarcticus) Isolated from the Biocrust in Antarctica.</title>
        <authorList>
            <person name="Mun W."/>
            <person name="Choi S.Y."/>
            <person name="Mitchell R.J."/>
        </authorList>
    </citation>
    <scope>NUCLEOTIDE SEQUENCE [LARGE SCALE GENOMIC DNA]</scope>
    <source>
        <strain evidence="3 4">PP10</strain>
    </source>
</reference>
<dbReference type="PROSITE" id="PS51688">
    <property type="entry name" value="ICA"/>
    <property type="match status" value="1"/>
</dbReference>
<dbReference type="InterPro" id="IPR036388">
    <property type="entry name" value="WH-like_DNA-bd_sf"/>
</dbReference>
<accession>A0ABU5VXU9</accession>
<dbReference type="Pfam" id="PF13884">
    <property type="entry name" value="Peptidase_S74"/>
    <property type="match status" value="1"/>
</dbReference>
<feature type="domain" description="Peptidase S74" evidence="2">
    <location>
        <begin position="1258"/>
        <end position="1355"/>
    </location>
</feature>
<feature type="coiled-coil region" evidence="1">
    <location>
        <begin position="1362"/>
        <end position="1396"/>
    </location>
</feature>
<evidence type="ECO:0000259" key="2">
    <source>
        <dbReference type="PROSITE" id="PS51688"/>
    </source>
</evidence>
<proteinExistence type="predicted"/>
<dbReference type="Gene3D" id="1.10.10.10">
    <property type="entry name" value="Winged helix-like DNA-binding domain superfamily/Winged helix DNA-binding domain"/>
    <property type="match status" value="1"/>
</dbReference>
<evidence type="ECO:0000313" key="4">
    <source>
        <dbReference type="Proteomes" id="UP001302274"/>
    </source>
</evidence>
<comment type="caution">
    <text evidence="3">The sequence shown here is derived from an EMBL/GenBank/DDBJ whole genome shotgun (WGS) entry which is preliminary data.</text>
</comment>
<protein>
    <submittedName>
        <fullName evidence="3">Tail fiber domain-containing protein</fullName>
    </submittedName>
</protein>
<evidence type="ECO:0000313" key="3">
    <source>
        <dbReference type="EMBL" id="MEA9357881.1"/>
    </source>
</evidence>
<gene>
    <name evidence="3" type="ORF">SHI21_16745</name>
</gene>
<name>A0ABU5VXU9_9BACT</name>
<dbReference type="RefSeq" id="WP_323578065.1">
    <property type="nucleotide sequence ID" value="NZ_JAYGJQ010000002.1"/>
</dbReference>
<dbReference type="Proteomes" id="UP001302274">
    <property type="component" value="Unassembled WGS sequence"/>
</dbReference>
<dbReference type="EMBL" id="JAYGJQ010000002">
    <property type="protein sequence ID" value="MEA9357881.1"/>
    <property type="molecule type" value="Genomic_DNA"/>
</dbReference>
<evidence type="ECO:0000256" key="1">
    <source>
        <dbReference type="SAM" id="Coils"/>
    </source>
</evidence>
<dbReference type="InterPro" id="IPR030392">
    <property type="entry name" value="S74_ICA"/>
</dbReference>
<sequence length="1400" mass="143112">MAVSINKKSNASTTSASVSSVQIINNQLIINGISLAKVSNVKVSGHSLNENFSIESQTATKIIANSVHAFSFDVSKVFSLILSDANASATFQIDFSLCNATLGGAGFDCSAPANNDVLVYDQTSNTWMPRALAGISYKGTWDANTSEPTSTIVGQYYIVNVANPPTYNIGDWIIWDGSAYDHVAQSTAGGVSTIFGRSGAVVAVEGDYSLDKLLDVDLTVAPTVGQVLKYDGVKWIADNDIAGASGGAGSVTTTELADGSVTNIKIADVAATKITGAITSAQITDGAIVNADINAAAAIDYSKLNIPAGSIPYAKLLIADGDIPAAKITGLPSAAAILATAITDGDTTHAPDGNVVFDTLATKLDKTGGTILTILNVPTPVLGTEATTKDYVDTADNLRLLKAGGVMSGILTLDSDLKIKGGSNYVTIRGHATSDAYTLVLPIDAGANNQVLTTNGSGVLTWTTPASGAVALTGDVGGTSGATAIGTGKVTATHILDGTIINADINAAAAIDYSKLNVPAAAIPLTALNATGTKDSTKYLKGDNTWATLTTDVLGTALTGLTLTNAAITASDTVISAFGKLQKQVTDFSGATMSGDLTGTLPSPTVAKIRGVTVSAAAPTDGHFFKYTTAGTNWISSFVTATDLKSTALGNLFPGTGCAANQTLYYSVVGDAFSCVNIDSLDGDKITTGTIAAARLPASASYWGAATGGINYAGGKVGIGTASPMMPLHIHTAAGADPNILFTDGDLSHPFSVFSSVIPTTASGYIGNINGTGGGLGLTGVTSNATTSGVGLIAYLGSTAPTASAFYLQATKSNGSGNIAALGSNETVLNVTNAGTSVLTVMGSGNVGIGTSTPNAYLNIAGNKSQASWTTTGANFAISANTLTDTSGSGTIATRAVSSIGIPTLASSSATTLTTASNLYIAGAPAAGTNTTITKALALQVAAGDTSFAGNVGIGTTTPIGKLSIEGTGAVGMQIKSTGASAIDTMNLINDYNALGNFWFARGTSASAAPAATDKLMNLTNEGILEIYGQQVNGVTDKSGVLSLKTSPSGVNGTKNEVSMGFYADRTSLNTMSGYFGYESGTTFDMTMMNSKNGNIILGTNNTEKVRITSAGYVGIGNNNPTKALSVNGDIEALTLTANTLSGAAINAGISNVSSGNSGWVLGGFRNTAADGYSGFQMLDDGGGTKGFMGFSNSGATYLPNSIFYTSEGAGVPVILAANKIERVRVTDTGVGINGSNSTYMFYVNGTAGGTSAYVNASDRRLKKDITTIPNALEKISQIRGVTYNWNHDVHPELVLGHREEMGVIAQEIEKVFPDAVTEDKTNGIKSVAYTMLIAPLIEAVKTLSKLVTDLFSTTEKNTREIASVKSELSAKDQEIKKLQRENAEMKVRLDRMEKMLMKK</sequence>
<organism evidence="3 4">
    <name type="scientific">Bacteriovorax antarcticus</name>
    <dbReference type="NCBI Taxonomy" id="3088717"/>
    <lineage>
        <taxon>Bacteria</taxon>
        <taxon>Pseudomonadati</taxon>
        <taxon>Bdellovibrionota</taxon>
        <taxon>Bacteriovoracia</taxon>
        <taxon>Bacteriovoracales</taxon>
        <taxon>Bacteriovoracaceae</taxon>
        <taxon>Bacteriovorax</taxon>
    </lineage>
</organism>
<keyword evidence="4" id="KW-1185">Reference proteome</keyword>
<keyword evidence="1" id="KW-0175">Coiled coil</keyword>